<name>A0A381XHE0_9ZZZZ</name>
<dbReference type="InterPro" id="IPR011990">
    <property type="entry name" value="TPR-like_helical_dom_sf"/>
</dbReference>
<dbReference type="EMBL" id="UINC01015055">
    <property type="protein sequence ID" value="SVA63703.1"/>
    <property type="molecule type" value="Genomic_DNA"/>
</dbReference>
<protein>
    <submittedName>
        <fullName evidence="1">Uncharacterized protein</fullName>
    </submittedName>
</protein>
<accession>A0A381XHE0</accession>
<dbReference type="Gene3D" id="1.25.40.10">
    <property type="entry name" value="Tetratricopeptide repeat domain"/>
    <property type="match status" value="1"/>
</dbReference>
<dbReference type="Pfam" id="PF14559">
    <property type="entry name" value="TPR_19"/>
    <property type="match status" value="1"/>
</dbReference>
<sequence>MSAQNVPPSITDPDEITNIEEERTQLFNQLIEEPTNLDNLFTYANLSILLGDLEAAVGVFEQMLIYDPSLPRIRLELGVLYYRLGAYATAKVYLQSVKEYDPPDEVLARVDEFLGAITESEKVFTFRSIFSSSMKHSSNGNSGLDADFIDIAGYAFEVSGDSKSKSDMSRTIGYLFTTRHDLKHPRGDTANYFLSLSDEKYDTFGRFDMQTAVFSASRVFNLETSEFSKSFASFFTRPSLTPSFTAFKVFLNNEGLLTSRKASLGFAGTVSDDSYLSFDVYFDDRDFMSNTDKSGTMNGFGVSNNRILEKYGISMQYQYSYDRMNTLVDWENYNQHVIGVRGSKLLGDSWMLSMSASYRRKKHDAASPIFYLRKDHINSFSIDFDKPISSCMTSNFSYRYNDASSTVDVFNISNNQLSMNFSYVCFGQRD</sequence>
<dbReference type="SUPFAM" id="SSF48452">
    <property type="entry name" value="TPR-like"/>
    <property type="match status" value="1"/>
</dbReference>
<dbReference type="AlphaFoldDB" id="A0A381XHE0"/>
<gene>
    <name evidence="1" type="ORF">METZ01_LOCUS116557</name>
</gene>
<organism evidence="1">
    <name type="scientific">marine metagenome</name>
    <dbReference type="NCBI Taxonomy" id="408172"/>
    <lineage>
        <taxon>unclassified sequences</taxon>
        <taxon>metagenomes</taxon>
        <taxon>ecological metagenomes</taxon>
    </lineage>
</organism>
<proteinExistence type="predicted"/>
<evidence type="ECO:0000313" key="1">
    <source>
        <dbReference type="EMBL" id="SVA63703.1"/>
    </source>
</evidence>
<reference evidence="1" key="1">
    <citation type="submission" date="2018-05" db="EMBL/GenBank/DDBJ databases">
        <authorList>
            <person name="Lanie J.A."/>
            <person name="Ng W.-L."/>
            <person name="Kazmierczak K.M."/>
            <person name="Andrzejewski T.M."/>
            <person name="Davidsen T.M."/>
            <person name="Wayne K.J."/>
            <person name="Tettelin H."/>
            <person name="Glass J.I."/>
            <person name="Rusch D."/>
            <person name="Podicherti R."/>
            <person name="Tsui H.-C.T."/>
            <person name="Winkler M.E."/>
        </authorList>
    </citation>
    <scope>NUCLEOTIDE SEQUENCE</scope>
</reference>